<dbReference type="RefSeq" id="WP_062851625.1">
    <property type="nucleotide sequence ID" value="NZ_CP047985.1"/>
</dbReference>
<sequence>MDKVIILVNDAEDIKFINKVRVDFLKDGDFELYVAAINIKKRRKRLCDFIDCFFNDKKTTNIDSEIKILDFEVIDINEFNFIYNVTNLYLPSVKGRVIDVKLNNEVVDSSSFDIFLYSRKMVSLQLYDESEFITEVEIVSKKPSLHVKKKEFFDSIVFFINFRNKIKLGSKLNPSPSIDRKKEKGLLIFFLLNLFFYYCEAFLSRYLYRDYWMIFYKKKSSKCSEIYDEWIQLPQHRDVFVADPFLFHHNDKEWIFFEECPIFNGKGTISAFDISEGRTYRHIINEAHHLSFPNIFEFREKKYILPQSNDGKISLYIEENFPENWKIIDTLLESSGFTFADTIIFLREGEGEMFTNVYSHLRDCNKYCVKFKIKFSQHEELLHIQLKDCTLFAVGVSRSRLAGNIFKIKDEYYRPVQDCTRTYGGEVKYKKIYLGDDEPLEKEHDCLLISNLNQNLPYKSYGHHTISINDRIVAMDSKRKLFGFYL</sequence>
<reference evidence="3" key="1">
    <citation type="journal article" date="2019" name="Int. J. Food Microbiol.">
        <title>Developing a novel molecular serotyping system based on capsular polysaccharide synthesis gene clusters of Vibrio parahaemolyticus.</title>
        <authorList>
            <person name="Pang Y."/>
            <person name="Guo X."/>
            <person name="Tian X."/>
            <person name="Liu F."/>
            <person name="Wang L."/>
            <person name="Wu J."/>
            <person name="Zhang S."/>
            <person name="Li S."/>
            <person name="Liu B."/>
        </authorList>
    </citation>
    <scope>NUCLEOTIDE SEQUENCE</scope>
    <source>
        <strain evidence="3">G3583</strain>
    </source>
</reference>
<dbReference type="Pfam" id="PF24793">
    <property type="entry name" value="GINT1_N"/>
    <property type="match status" value="1"/>
</dbReference>
<evidence type="ECO:0000256" key="1">
    <source>
        <dbReference type="SAM" id="Phobius"/>
    </source>
</evidence>
<proteinExistence type="predicted"/>
<dbReference type="AlphaFoldDB" id="A0A5P5X541"/>
<accession>A0A5P5X541</accession>
<keyword evidence="1" id="KW-0812">Transmembrane</keyword>
<feature type="transmembrane region" description="Helical" evidence="1">
    <location>
        <begin position="186"/>
        <end position="208"/>
    </location>
</feature>
<name>A0A5P5X541_VIBPH</name>
<organism evidence="3">
    <name type="scientific">Vibrio parahaemolyticus</name>
    <dbReference type="NCBI Taxonomy" id="670"/>
    <lineage>
        <taxon>Bacteria</taxon>
        <taxon>Pseudomonadati</taxon>
        <taxon>Pseudomonadota</taxon>
        <taxon>Gammaproteobacteria</taxon>
        <taxon>Vibrionales</taxon>
        <taxon>Vibrionaceae</taxon>
        <taxon>Vibrio</taxon>
    </lineage>
</organism>
<feature type="domain" description="Glucosamine inositolphosphorylceramide transferase 1 N-terminal" evidence="2">
    <location>
        <begin position="239"/>
        <end position="433"/>
    </location>
</feature>
<dbReference type="InterPro" id="IPR023296">
    <property type="entry name" value="Glyco_hydro_beta-prop_sf"/>
</dbReference>
<dbReference type="EMBL" id="MK473644">
    <property type="protein sequence ID" value="QFF90373.1"/>
    <property type="molecule type" value="Genomic_DNA"/>
</dbReference>
<keyword evidence="1" id="KW-0472">Membrane</keyword>
<evidence type="ECO:0000259" key="2">
    <source>
        <dbReference type="Pfam" id="PF24793"/>
    </source>
</evidence>
<evidence type="ECO:0000313" key="3">
    <source>
        <dbReference type="EMBL" id="QFF90373.1"/>
    </source>
</evidence>
<dbReference type="InterPro" id="IPR056442">
    <property type="entry name" value="GINT1_N"/>
</dbReference>
<protein>
    <recommendedName>
        <fullName evidence="2">Glucosamine inositolphosphorylceramide transferase 1 N-terminal domain-containing protein</fullName>
    </recommendedName>
</protein>
<keyword evidence="1" id="KW-1133">Transmembrane helix</keyword>
<dbReference type="SUPFAM" id="SSF75005">
    <property type="entry name" value="Arabinanase/levansucrase/invertase"/>
    <property type="match status" value="1"/>
</dbReference>